<dbReference type="Proteomes" id="UP000282759">
    <property type="component" value="Unassembled WGS sequence"/>
</dbReference>
<keyword evidence="2" id="KW-1185">Reference proteome</keyword>
<evidence type="ECO:0000313" key="1">
    <source>
        <dbReference type="EMBL" id="RVU02626.1"/>
    </source>
</evidence>
<evidence type="ECO:0000313" key="2">
    <source>
        <dbReference type="Proteomes" id="UP000282759"/>
    </source>
</evidence>
<comment type="caution">
    <text evidence="1">The sequence shown here is derived from an EMBL/GenBank/DDBJ whole genome shotgun (WGS) entry which is preliminary data.</text>
</comment>
<evidence type="ECO:0008006" key="3">
    <source>
        <dbReference type="Google" id="ProtNLM"/>
    </source>
</evidence>
<proteinExistence type="predicted"/>
<dbReference type="RefSeq" id="WP_127702993.1">
    <property type="nucleotide sequence ID" value="NZ_SACK01000001.1"/>
</dbReference>
<gene>
    <name evidence="1" type="ORF">EOD41_01415</name>
</gene>
<accession>A0A3S2X0L6</accession>
<reference evidence="1 2" key="1">
    <citation type="submission" date="2019-01" db="EMBL/GenBank/DDBJ databases">
        <authorList>
            <person name="Chen W.-M."/>
        </authorList>
    </citation>
    <scope>NUCLEOTIDE SEQUENCE [LARGE SCALE GENOMIC DNA]</scope>
    <source>
        <strain evidence="1 2">YBJ-36</strain>
    </source>
</reference>
<dbReference type="EMBL" id="SACK01000001">
    <property type="protein sequence ID" value="RVU02626.1"/>
    <property type="molecule type" value="Genomic_DNA"/>
</dbReference>
<protein>
    <recommendedName>
        <fullName evidence="3">Lipocalin-like domain-containing protein</fullName>
    </recommendedName>
</protein>
<sequence>MNWKNFLFIILFISSCVSKGDQDIYGLYTPVNYVNTFDTIQLKQGGIYERRIFDRDNNLAFSMKGKWERKGQIITFKNFFLNLDRDIKKFSELLTDTSGTIDVQYDVRNDIVVFCAGYYEEQNCYEKLNEIE</sequence>
<organism evidence="1 2">
    <name type="scientific">Mucilaginibacter limnophilus</name>
    <dbReference type="NCBI Taxonomy" id="1932778"/>
    <lineage>
        <taxon>Bacteria</taxon>
        <taxon>Pseudomonadati</taxon>
        <taxon>Bacteroidota</taxon>
        <taxon>Sphingobacteriia</taxon>
        <taxon>Sphingobacteriales</taxon>
        <taxon>Sphingobacteriaceae</taxon>
        <taxon>Mucilaginibacter</taxon>
    </lineage>
</organism>
<dbReference type="PROSITE" id="PS51257">
    <property type="entry name" value="PROKAR_LIPOPROTEIN"/>
    <property type="match status" value="1"/>
</dbReference>
<dbReference type="OrthoDB" id="1260540at2"/>
<name>A0A3S2X0L6_9SPHI</name>
<dbReference type="AlphaFoldDB" id="A0A3S2X0L6"/>